<dbReference type="EC" id="3.4.16.4" evidence="3"/>
<dbReference type="GO" id="GO:0006508">
    <property type="term" value="P:proteolysis"/>
    <property type="evidence" value="ECO:0007669"/>
    <property type="project" value="InterPro"/>
</dbReference>
<keyword evidence="3" id="KW-0645">Protease</keyword>
<dbReference type="GO" id="GO:0000270">
    <property type="term" value="P:peptidoglycan metabolic process"/>
    <property type="evidence" value="ECO:0007669"/>
    <property type="project" value="TreeGrafter"/>
</dbReference>
<dbReference type="AlphaFoldDB" id="A0A1U9NMW4"/>
<evidence type="ECO:0000256" key="2">
    <source>
        <dbReference type="ARBA" id="ARBA00022801"/>
    </source>
</evidence>
<evidence type="ECO:0000313" key="4">
    <source>
        <dbReference type="Proteomes" id="UP000189674"/>
    </source>
</evidence>
<dbReference type="GO" id="GO:0009002">
    <property type="term" value="F:serine-type D-Ala-D-Ala carboxypeptidase activity"/>
    <property type="evidence" value="ECO:0007669"/>
    <property type="project" value="UniProtKB-EC"/>
</dbReference>
<dbReference type="EMBL" id="CP019791">
    <property type="protein sequence ID" value="AQT69068.1"/>
    <property type="molecule type" value="Genomic_DNA"/>
</dbReference>
<dbReference type="KEGG" id="alus:STSP2_02253"/>
<dbReference type="SUPFAM" id="SSF56601">
    <property type="entry name" value="beta-lactamase/transpeptidase-like"/>
    <property type="match status" value="1"/>
</dbReference>
<keyword evidence="3" id="KW-0121">Carboxypeptidase</keyword>
<evidence type="ECO:0000256" key="1">
    <source>
        <dbReference type="ARBA" id="ARBA00006096"/>
    </source>
</evidence>
<dbReference type="Pfam" id="PF02113">
    <property type="entry name" value="Peptidase_S13"/>
    <property type="match status" value="1"/>
</dbReference>
<gene>
    <name evidence="3" type="primary">dac</name>
    <name evidence="3" type="ORF">STSP2_02253</name>
</gene>
<dbReference type="STRING" id="1936003.STSP2_02253"/>
<dbReference type="NCBIfam" id="TIGR00666">
    <property type="entry name" value="PBP4"/>
    <property type="match status" value="1"/>
</dbReference>
<dbReference type="InterPro" id="IPR012338">
    <property type="entry name" value="Beta-lactam/transpept-like"/>
</dbReference>
<organism evidence="3 4">
    <name type="scientific">Anaerohalosphaera lusitana</name>
    <dbReference type="NCBI Taxonomy" id="1936003"/>
    <lineage>
        <taxon>Bacteria</taxon>
        <taxon>Pseudomonadati</taxon>
        <taxon>Planctomycetota</taxon>
        <taxon>Phycisphaerae</taxon>
        <taxon>Sedimentisphaerales</taxon>
        <taxon>Anaerohalosphaeraceae</taxon>
        <taxon>Anaerohalosphaera</taxon>
    </lineage>
</organism>
<dbReference type="Gene3D" id="3.50.80.20">
    <property type="entry name" value="D-Ala-D-Ala carboxypeptidase C, peptidase S13"/>
    <property type="match status" value="1"/>
</dbReference>
<dbReference type="InterPro" id="IPR000667">
    <property type="entry name" value="Peptidase_S13"/>
</dbReference>
<reference evidence="4" key="1">
    <citation type="submission" date="2017-02" db="EMBL/GenBank/DDBJ databases">
        <title>Comparative genomics and description of representatives of a novel lineage of planctomycetes thriving in anoxic sediments.</title>
        <authorList>
            <person name="Spring S."/>
            <person name="Bunk B."/>
            <person name="Sproer C."/>
        </authorList>
    </citation>
    <scope>NUCLEOTIDE SEQUENCE [LARGE SCALE GENOMIC DNA]</scope>
    <source>
        <strain evidence="4">ST-NAGAB-D1</strain>
    </source>
</reference>
<evidence type="ECO:0000313" key="3">
    <source>
        <dbReference type="EMBL" id="AQT69068.1"/>
    </source>
</evidence>
<comment type="similarity">
    <text evidence="1">Belongs to the peptidase S13 family.</text>
</comment>
<accession>A0A1U9NMW4</accession>
<name>A0A1U9NMW4_9BACT</name>
<proteinExistence type="inferred from homology"/>
<dbReference type="PANTHER" id="PTHR30023">
    <property type="entry name" value="D-ALANYL-D-ALANINE CARBOXYPEPTIDASE"/>
    <property type="match status" value="1"/>
</dbReference>
<protein>
    <submittedName>
        <fullName evidence="3">D-alanyl-D-alanine carboxypeptidase</fullName>
        <ecNumber evidence="3">3.4.16.4</ecNumber>
    </submittedName>
</protein>
<keyword evidence="2 3" id="KW-0378">Hydrolase</keyword>
<dbReference type="PANTHER" id="PTHR30023:SF0">
    <property type="entry name" value="PENICILLIN-SENSITIVE CARBOXYPEPTIDASE A"/>
    <property type="match status" value="1"/>
</dbReference>
<sequence length="484" mass="53775">MNSAVLHDKKLAMFERIQKEKFSRRAFFVLIFALASATYAGVNSQITQILNRKHCSGVDFAIKIVDADSGGLLYEQNSEEPMTPASNMKLVTTAAALHYLGPEYEFRTRLCMAGSNVVVVGGGDPLLGDRELARSYDKDPDWVVDDMVKRIKERSIESVNDIILDSTFFDDNRVHPKWPVDQLNRSYAAEVSGLSYSNNCVRMTVSRKSSRVYINVDPVSNYLDLINQVKATSSGSSAAGAYRCNIPNKLYVKGRCRTSTGFDVAIERPALFFGAVLKKKLEEAGIDVRGSIYEKYCKRDPEIEIVAEYRTPLLDVLKRCNKDSLNMAAESLVKTISAENTTGKVNGEWEHGLVLIGRYLNSLGIDGSEFVLDDGCGLSRENRISTNAIVSVLENIRQRGRWNYFRQTLAVGGVDGTIRKYFRQAKYKGKIVGKTGYIRGVRAFSGVVETENGDFLFSILTEGGSSYVRRAINDISEVIVDNAG</sequence>
<dbReference type="Proteomes" id="UP000189674">
    <property type="component" value="Chromosome"/>
</dbReference>
<dbReference type="PRINTS" id="PR00922">
    <property type="entry name" value="DADACBPTASE3"/>
</dbReference>
<dbReference type="Gene3D" id="3.40.710.10">
    <property type="entry name" value="DD-peptidase/beta-lactamase superfamily"/>
    <property type="match status" value="2"/>
</dbReference>
<keyword evidence="4" id="KW-1185">Reference proteome</keyword>